<reference evidence="1" key="1">
    <citation type="submission" date="2019-05" db="EMBL/GenBank/DDBJ databases">
        <title>Revised genome assembly of Burkholderiaceae (previously Ralstonia) sp. PBA.</title>
        <authorList>
            <person name="Gan H.M."/>
        </authorList>
    </citation>
    <scope>NUCLEOTIDE SEQUENCE</scope>
    <source>
        <strain evidence="1">PBA</strain>
    </source>
</reference>
<organism evidence="1 2">
    <name type="scientific">Imbroritus primus</name>
    <dbReference type="NCBI Taxonomy" id="3058603"/>
    <lineage>
        <taxon>Bacteria</taxon>
        <taxon>Pseudomonadati</taxon>
        <taxon>Pseudomonadota</taxon>
        <taxon>Betaproteobacteria</taxon>
        <taxon>Burkholderiales</taxon>
        <taxon>Burkholderiaceae</taxon>
        <taxon>Imbroritus</taxon>
    </lineage>
</organism>
<keyword evidence="2" id="KW-1185">Reference proteome</keyword>
<evidence type="ECO:0000313" key="2">
    <source>
        <dbReference type="Proteomes" id="UP000004277"/>
    </source>
</evidence>
<sequence>MKRKMLWLLLLLAINGLLLGSILGMPWLPATFQEMREPERLAAQQHREAIVLLPASDAPASDVPAAGASAAETVAEASSAPADSTGNCLELGGWSKAQWQAASDELGALRVQFADGQWGQVERHDSERLWVRLPPFAERAAAERAVAALHDKSVEDVSIVSDAQAGTHTVSLGVFRDPVRAQRRLTELRAKQVEAEITPDPRSPARIWVQVHNANDDVTARLAALAKRHKLAAPAPCRADG</sequence>
<name>A0ACD3SLW8_9BURK</name>
<comment type="caution">
    <text evidence="1">The sequence shown here is derived from an EMBL/GenBank/DDBJ whole genome shotgun (WGS) entry which is preliminary data.</text>
</comment>
<protein>
    <submittedName>
        <fullName evidence="1">Uncharacterized protein</fullName>
    </submittedName>
</protein>
<accession>A0ACD3SLW8</accession>
<proteinExistence type="predicted"/>
<evidence type="ECO:0000313" key="1">
    <source>
        <dbReference type="EMBL" id="TMS57146.1"/>
    </source>
</evidence>
<dbReference type="EMBL" id="AKCV02000025">
    <property type="protein sequence ID" value="TMS57146.1"/>
    <property type="molecule type" value="Genomic_DNA"/>
</dbReference>
<gene>
    <name evidence="1" type="ORF">MW7_014405</name>
</gene>
<dbReference type="Proteomes" id="UP000004277">
    <property type="component" value="Unassembled WGS sequence"/>
</dbReference>